<reference evidence="2" key="1">
    <citation type="journal article" date="2019" name="Int. J. Syst. Evol. Microbiol.">
        <title>The Global Catalogue of Microorganisms (GCM) 10K type strain sequencing project: providing services to taxonomists for standard genome sequencing and annotation.</title>
        <authorList>
            <consortium name="The Broad Institute Genomics Platform"/>
            <consortium name="The Broad Institute Genome Sequencing Center for Infectious Disease"/>
            <person name="Wu L."/>
            <person name="Ma J."/>
        </authorList>
    </citation>
    <scope>NUCLEOTIDE SEQUENCE [LARGE SCALE GENOMIC DNA]</scope>
    <source>
        <strain evidence="2">CGMCC 1.12478</strain>
    </source>
</reference>
<proteinExistence type="predicted"/>
<protein>
    <submittedName>
        <fullName evidence="1">Uncharacterized protein</fullName>
    </submittedName>
</protein>
<comment type="caution">
    <text evidence="1">The sequence shown here is derived from an EMBL/GenBank/DDBJ whole genome shotgun (WGS) entry which is preliminary data.</text>
</comment>
<sequence length="56" mass="6122">MGGRPHSHDASFGREIIAIGLAAYEDAMGRGPAWRNRISASLSLMPQARKRIDDIT</sequence>
<evidence type="ECO:0000313" key="1">
    <source>
        <dbReference type="EMBL" id="GGC24162.1"/>
    </source>
</evidence>
<evidence type="ECO:0000313" key="2">
    <source>
        <dbReference type="Proteomes" id="UP000645462"/>
    </source>
</evidence>
<name>A0ABQ1LJD8_9RHOB</name>
<gene>
    <name evidence="1" type="ORF">GCM10011363_45820</name>
</gene>
<keyword evidence="2" id="KW-1185">Reference proteome</keyword>
<dbReference type="EMBL" id="BMFC01000034">
    <property type="protein sequence ID" value="GGC24162.1"/>
    <property type="molecule type" value="Genomic_DNA"/>
</dbReference>
<accession>A0ABQ1LJD8</accession>
<organism evidence="1 2">
    <name type="scientific">Marivita lacus</name>
    <dbReference type="NCBI Taxonomy" id="1323742"/>
    <lineage>
        <taxon>Bacteria</taxon>
        <taxon>Pseudomonadati</taxon>
        <taxon>Pseudomonadota</taxon>
        <taxon>Alphaproteobacteria</taxon>
        <taxon>Rhodobacterales</taxon>
        <taxon>Roseobacteraceae</taxon>
        <taxon>Marivita</taxon>
    </lineage>
</organism>
<dbReference type="Proteomes" id="UP000645462">
    <property type="component" value="Unassembled WGS sequence"/>
</dbReference>